<protein>
    <submittedName>
        <fullName evidence="1">Acetyltransferase, GNAT family</fullName>
    </submittedName>
</protein>
<evidence type="ECO:0000313" key="2">
    <source>
        <dbReference type="Proteomes" id="UP000321397"/>
    </source>
</evidence>
<keyword evidence="1" id="KW-0808">Transferase</keyword>
<gene>
    <name evidence="1" type="ORF">JMUB3933_2202</name>
</gene>
<dbReference type="EMBL" id="AP019834">
    <property type="protein sequence ID" value="BBM48676.1"/>
    <property type="molecule type" value="Genomic_DNA"/>
</dbReference>
<dbReference type="AlphaFoldDB" id="A0A510KAK5"/>
<dbReference type="GO" id="GO:0016740">
    <property type="term" value="F:transferase activity"/>
    <property type="evidence" value="ECO:0007669"/>
    <property type="project" value="UniProtKB-KW"/>
</dbReference>
<accession>A0A510KAK5</accession>
<dbReference type="Proteomes" id="UP000321397">
    <property type="component" value="Chromosome"/>
</dbReference>
<name>A0A510KAK5_9FUSO</name>
<proteinExistence type="predicted"/>
<evidence type="ECO:0000313" key="1">
    <source>
        <dbReference type="EMBL" id="BBM48676.1"/>
    </source>
</evidence>
<organism evidence="1 2">
    <name type="scientific">Leptotrichia wadei</name>
    <dbReference type="NCBI Taxonomy" id="157687"/>
    <lineage>
        <taxon>Bacteria</taxon>
        <taxon>Fusobacteriati</taxon>
        <taxon>Fusobacteriota</taxon>
        <taxon>Fusobacteriia</taxon>
        <taxon>Fusobacteriales</taxon>
        <taxon>Leptotrichiaceae</taxon>
        <taxon>Leptotrichia</taxon>
    </lineage>
</organism>
<reference evidence="1 2" key="1">
    <citation type="submission" date="2019-07" db="EMBL/GenBank/DDBJ databases">
        <title>Complete Genome Sequence of Leptotrichia wadei Strain JMUB3933.</title>
        <authorList>
            <person name="Watanabe S."/>
            <person name="Cui L."/>
        </authorList>
    </citation>
    <scope>NUCLEOTIDE SEQUENCE [LARGE SCALE GENOMIC DNA]</scope>
    <source>
        <strain evidence="1 2">JMUB3933</strain>
    </source>
</reference>
<dbReference type="RefSeq" id="WP_146962209.1">
    <property type="nucleotide sequence ID" value="NZ_AP019834.1"/>
</dbReference>
<sequence length="63" mass="7887">MPIKGIEQPEYIEIDREIRLRKFDGKYDFAFEWYQDIDTVWMLDGDKEPYTQELLDKMYTWWS</sequence>